<dbReference type="Proteomes" id="UP000249135">
    <property type="component" value="Unassembled WGS sequence"/>
</dbReference>
<sequence>MLDSVRTCGHIQWRAFGSLGIRTDEELRQTEKDRDQVRVSGIVTHRQQPSAASGVSFAMLEDEVGTVHIIVWPSVPAAQRQALRRLDANEGPGHVAGRERLYSLVAHRLVNPDKLLGRLRATSRIFR</sequence>
<evidence type="ECO:0000313" key="1">
    <source>
        <dbReference type="EMBL" id="PZQ67658.1"/>
    </source>
</evidence>
<proteinExistence type="predicted"/>
<name>A0A2W5PSB1_VARPD</name>
<reference evidence="1 2" key="1">
    <citation type="submission" date="2017-08" db="EMBL/GenBank/DDBJ databases">
        <title>Infants hospitalized years apart are colonized by the same room-sourced microbial strains.</title>
        <authorList>
            <person name="Brooks B."/>
            <person name="Olm M.R."/>
            <person name="Firek B.A."/>
            <person name="Baker R."/>
            <person name="Thomas B.C."/>
            <person name="Morowitz M.J."/>
            <person name="Banfield J.F."/>
        </authorList>
    </citation>
    <scope>NUCLEOTIDE SEQUENCE [LARGE SCALE GENOMIC DNA]</scope>
    <source>
        <strain evidence="1">S2_005_003_R2_41</strain>
    </source>
</reference>
<accession>A0A2W5PSB1</accession>
<evidence type="ECO:0008006" key="3">
    <source>
        <dbReference type="Google" id="ProtNLM"/>
    </source>
</evidence>
<protein>
    <recommendedName>
        <fullName evidence="3">OB domain-containing protein</fullName>
    </recommendedName>
</protein>
<organism evidence="1 2">
    <name type="scientific">Variovorax paradoxus</name>
    <dbReference type="NCBI Taxonomy" id="34073"/>
    <lineage>
        <taxon>Bacteria</taxon>
        <taxon>Pseudomonadati</taxon>
        <taxon>Pseudomonadota</taxon>
        <taxon>Betaproteobacteria</taxon>
        <taxon>Burkholderiales</taxon>
        <taxon>Comamonadaceae</taxon>
        <taxon>Variovorax</taxon>
    </lineage>
</organism>
<evidence type="ECO:0000313" key="2">
    <source>
        <dbReference type="Proteomes" id="UP000249135"/>
    </source>
</evidence>
<dbReference type="EMBL" id="QFPP01000347">
    <property type="protein sequence ID" value="PZQ67658.1"/>
    <property type="molecule type" value="Genomic_DNA"/>
</dbReference>
<gene>
    <name evidence="1" type="ORF">DI563_21290</name>
</gene>
<dbReference type="AlphaFoldDB" id="A0A2W5PSB1"/>
<comment type="caution">
    <text evidence="1">The sequence shown here is derived from an EMBL/GenBank/DDBJ whole genome shotgun (WGS) entry which is preliminary data.</text>
</comment>